<proteinExistence type="predicted"/>
<dbReference type="AlphaFoldDB" id="A6HCC8"/>
<evidence type="ECO:0000313" key="1">
    <source>
        <dbReference type="EMBL" id="EDM03683.1"/>
    </source>
</evidence>
<name>A6HCC8_RAT</name>
<evidence type="ECO:0000313" key="2">
    <source>
        <dbReference type="Proteomes" id="UP000234681"/>
    </source>
</evidence>
<organism evidence="1 2">
    <name type="scientific">Rattus norvegicus</name>
    <name type="common">Rat</name>
    <dbReference type="NCBI Taxonomy" id="10116"/>
    <lineage>
        <taxon>Eukaryota</taxon>
        <taxon>Metazoa</taxon>
        <taxon>Chordata</taxon>
        <taxon>Craniata</taxon>
        <taxon>Vertebrata</taxon>
        <taxon>Euteleostomi</taxon>
        <taxon>Mammalia</taxon>
        <taxon>Eutheria</taxon>
        <taxon>Euarchontoglires</taxon>
        <taxon>Glires</taxon>
        <taxon>Rodentia</taxon>
        <taxon>Myomorpha</taxon>
        <taxon>Muroidea</taxon>
        <taxon>Muridae</taxon>
        <taxon>Murinae</taxon>
        <taxon>Rattus</taxon>
    </lineage>
</organism>
<gene>
    <name evidence="1" type="ORF">rCG_61714</name>
</gene>
<protein>
    <submittedName>
        <fullName evidence="1">RCG61714</fullName>
    </submittedName>
</protein>
<accession>A6HCC8</accession>
<sequence>MLAYSFIHGHPPGSCGEVLAIIFECAHILSLKESISRLNATAES</sequence>
<reference evidence="2" key="1">
    <citation type="submission" date="2005-09" db="EMBL/GenBank/DDBJ databases">
        <authorList>
            <person name="Mural R.J."/>
            <person name="Li P.W."/>
            <person name="Adams M.D."/>
            <person name="Amanatides P.G."/>
            <person name="Baden-Tillson H."/>
            <person name="Barnstead M."/>
            <person name="Chin S.H."/>
            <person name="Dew I."/>
            <person name="Evans C.A."/>
            <person name="Ferriera S."/>
            <person name="Flanigan M."/>
            <person name="Fosler C."/>
            <person name="Glodek A."/>
            <person name="Gu Z."/>
            <person name="Holt R.A."/>
            <person name="Jennings D."/>
            <person name="Kraft C.L."/>
            <person name="Lu F."/>
            <person name="Nguyen T."/>
            <person name="Nusskern D.R."/>
            <person name="Pfannkoch C.M."/>
            <person name="Sitter C."/>
            <person name="Sutton G.G."/>
            <person name="Venter J.C."/>
            <person name="Wang Z."/>
            <person name="Woodage T."/>
            <person name="Zheng X.H."/>
            <person name="Zhong F."/>
        </authorList>
    </citation>
    <scope>NUCLEOTIDE SEQUENCE [LARGE SCALE GENOMIC DNA]</scope>
    <source>
        <strain>BN</strain>
        <strain evidence="2">Sprague-Dawley</strain>
    </source>
</reference>
<dbReference type="EMBL" id="CH473947">
    <property type="protein sequence ID" value="EDM03683.1"/>
    <property type="molecule type" value="Genomic_DNA"/>
</dbReference>
<dbReference type="Proteomes" id="UP000234681">
    <property type="component" value="Chromosome 6"/>
</dbReference>